<dbReference type="GO" id="GO:0004751">
    <property type="term" value="F:ribose-5-phosphate isomerase activity"/>
    <property type="evidence" value="ECO:0007669"/>
    <property type="project" value="UniProtKB-EC"/>
</dbReference>
<dbReference type="Pfam" id="PF02502">
    <property type="entry name" value="LacAB_rpiB"/>
    <property type="match status" value="1"/>
</dbReference>
<dbReference type="InterPro" id="IPR036569">
    <property type="entry name" value="RpiB_LacA_LacB_sf"/>
</dbReference>
<proteinExistence type="predicted"/>
<evidence type="ECO:0000256" key="1">
    <source>
        <dbReference type="ARBA" id="ARBA00023235"/>
    </source>
</evidence>
<dbReference type="PANTHER" id="PTHR30345">
    <property type="entry name" value="RIBOSE-5-PHOSPHATE ISOMERASE B"/>
    <property type="match status" value="1"/>
</dbReference>
<dbReference type="NCBIfam" id="TIGR01120">
    <property type="entry name" value="rpiB"/>
    <property type="match status" value="1"/>
</dbReference>
<keyword evidence="1 2" id="KW-0413">Isomerase</keyword>
<dbReference type="InterPro" id="IPR004785">
    <property type="entry name" value="RpiB"/>
</dbReference>
<dbReference type="GO" id="GO:0009052">
    <property type="term" value="P:pentose-phosphate shunt, non-oxidative branch"/>
    <property type="evidence" value="ECO:0007669"/>
    <property type="project" value="TreeGrafter"/>
</dbReference>
<dbReference type="PANTHER" id="PTHR30345:SF0">
    <property type="entry name" value="DNA DAMAGE-REPAIR_TOLERATION PROTEIN DRT102"/>
    <property type="match status" value="1"/>
</dbReference>
<reference evidence="2" key="1">
    <citation type="submission" date="2019-08" db="EMBL/GenBank/DDBJ databases">
        <authorList>
            <person name="Kucharzyk K."/>
            <person name="Murdoch R.W."/>
            <person name="Higgins S."/>
            <person name="Loffler F."/>
        </authorList>
    </citation>
    <scope>NUCLEOTIDE SEQUENCE</scope>
</reference>
<dbReference type="NCBIfam" id="TIGR00689">
    <property type="entry name" value="rpiB_lacA_lacB"/>
    <property type="match status" value="1"/>
</dbReference>
<gene>
    <name evidence="2" type="primary">rpiB_7</name>
    <name evidence="2" type="ORF">SDC9_44411</name>
</gene>
<dbReference type="PIRSF" id="PIRSF005384">
    <property type="entry name" value="RpiB_LacA_B"/>
    <property type="match status" value="1"/>
</dbReference>
<dbReference type="GO" id="GO:0019316">
    <property type="term" value="P:D-allose catabolic process"/>
    <property type="evidence" value="ECO:0007669"/>
    <property type="project" value="TreeGrafter"/>
</dbReference>
<organism evidence="2">
    <name type="scientific">bioreactor metagenome</name>
    <dbReference type="NCBI Taxonomy" id="1076179"/>
    <lineage>
        <taxon>unclassified sequences</taxon>
        <taxon>metagenomes</taxon>
        <taxon>ecological metagenomes</taxon>
    </lineage>
</organism>
<sequence length="149" mass="16672">MKPFNELKIAICSDHAGYELKIKLIDYINSKNVKELKDFGAFSAESSDYPDYAHPMASAVEQQEFDYGISICGSGNGISMTVNKHAGIRAALCWMPEISRLARLHNNANVLSLPARFVSFEEASEMVDVFFSTDFEGGRHQRRIDKISC</sequence>
<dbReference type="SUPFAM" id="SSF89623">
    <property type="entry name" value="Ribose/Galactose isomerase RpiB/AlsB"/>
    <property type="match status" value="1"/>
</dbReference>
<protein>
    <submittedName>
        <fullName evidence="2">Ribose-5-phosphate isomerase B</fullName>
        <ecNumber evidence="2">5.3.1.6</ecNumber>
    </submittedName>
</protein>
<evidence type="ECO:0000313" key="2">
    <source>
        <dbReference type="EMBL" id="MPL98211.1"/>
    </source>
</evidence>
<dbReference type="NCBIfam" id="NF004051">
    <property type="entry name" value="PRK05571.1"/>
    <property type="match status" value="1"/>
</dbReference>
<dbReference type="EMBL" id="VSSQ01000596">
    <property type="protein sequence ID" value="MPL98211.1"/>
    <property type="molecule type" value="Genomic_DNA"/>
</dbReference>
<accession>A0A644W3C9</accession>
<dbReference type="Gene3D" id="3.40.1400.10">
    <property type="entry name" value="Sugar-phosphate isomerase, RpiB/LacA/LacB"/>
    <property type="match status" value="1"/>
</dbReference>
<comment type="caution">
    <text evidence="2">The sequence shown here is derived from an EMBL/GenBank/DDBJ whole genome shotgun (WGS) entry which is preliminary data.</text>
</comment>
<dbReference type="InterPro" id="IPR003500">
    <property type="entry name" value="RpiB_LacA_LacB"/>
</dbReference>
<dbReference type="EC" id="5.3.1.6" evidence="2"/>
<name>A0A644W3C9_9ZZZZ</name>
<dbReference type="AlphaFoldDB" id="A0A644W3C9"/>